<comment type="caution">
    <text evidence="2">The sequence shown here is derived from an EMBL/GenBank/DDBJ whole genome shotgun (WGS) entry which is preliminary data.</text>
</comment>
<evidence type="ECO:0000313" key="3">
    <source>
        <dbReference type="Proteomes" id="UP001174934"/>
    </source>
</evidence>
<sequence>MATMSLTRYNAARPLAKRQASDDEHRRMASSKAKQQRRDSIYHSQEFVREFVKVGWGDHLDSIVLTCTLTLDEMLQIGHLDRSEGTRACLRLVRVPVINDEISSALYIILTEIARPHIPVSINNSPEDILREIREQMKDEIKMLKDYKKQQKLQEKQEKKQSSTTLPQPVCVFCHDHSEEICHIPLPIPSTPNSNSGLPPIGGCSSKTTGRAGCLVAVTAHALSPPPP</sequence>
<organism evidence="2 3">
    <name type="scientific">Bombardia bombarda</name>
    <dbReference type="NCBI Taxonomy" id="252184"/>
    <lineage>
        <taxon>Eukaryota</taxon>
        <taxon>Fungi</taxon>
        <taxon>Dikarya</taxon>
        <taxon>Ascomycota</taxon>
        <taxon>Pezizomycotina</taxon>
        <taxon>Sordariomycetes</taxon>
        <taxon>Sordariomycetidae</taxon>
        <taxon>Sordariales</taxon>
        <taxon>Lasiosphaeriaceae</taxon>
        <taxon>Bombardia</taxon>
    </lineage>
</organism>
<reference evidence="2" key="1">
    <citation type="submission" date="2023-06" db="EMBL/GenBank/DDBJ databases">
        <title>Genome-scale phylogeny and comparative genomics of the fungal order Sordariales.</title>
        <authorList>
            <consortium name="Lawrence Berkeley National Laboratory"/>
            <person name="Hensen N."/>
            <person name="Bonometti L."/>
            <person name="Westerberg I."/>
            <person name="Brannstrom I.O."/>
            <person name="Guillou S."/>
            <person name="Cros-Aarteil S."/>
            <person name="Calhoun S."/>
            <person name="Haridas S."/>
            <person name="Kuo A."/>
            <person name="Mondo S."/>
            <person name="Pangilinan J."/>
            <person name="Riley R."/>
            <person name="LaButti K."/>
            <person name="Andreopoulos B."/>
            <person name="Lipzen A."/>
            <person name="Chen C."/>
            <person name="Yanf M."/>
            <person name="Daum C."/>
            <person name="Ng V."/>
            <person name="Clum A."/>
            <person name="Steindorff A."/>
            <person name="Ohm R."/>
            <person name="Martin F."/>
            <person name="Silar P."/>
            <person name="Natvig D."/>
            <person name="Lalanne C."/>
            <person name="Gautier V."/>
            <person name="Ament-velasquez S.L."/>
            <person name="Kruys A."/>
            <person name="Hutchinson M.I."/>
            <person name="Powell A.J."/>
            <person name="Barry K."/>
            <person name="Miller A.N."/>
            <person name="Grigoriev I.V."/>
            <person name="Debuchy R."/>
            <person name="Gladieux P."/>
            <person name="Thoren M.H."/>
            <person name="Johannesson H."/>
        </authorList>
    </citation>
    <scope>NUCLEOTIDE SEQUENCE</scope>
    <source>
        <strain evidence="2">SMH3391-2</strain>
    </source>
</reference>
<keyword evidence="3" id="KW-1185">Reference proteome</keyword>
<dbReference type="AlphaFoldDB" id="A0AA39X8A0"/>
<accession>A0AA39X8A0</accession>
<gene>
    <name evidence="2" type="ORF">B0T17DRAFT_178879</name>
</gene>
<proteinExistence type="predicted"/>
<name>A0AA39X8A0_9PEZI</name>
<dbReference type="Proteomes" id="UP001174934">
    <property type="component" value="Unassembled WGS sequence"/>
</dbReference>
<evidence type="ECO:0000256" key="1">
    <source>
        <dbReference type="SAM" id="MobiDB-lite"/>
    </source>
</evidence>
<dbReference type="EMBL" id="JAULSR010000002">
    <property type="protein sequence ID" value="KAK0629154.1"/>
    <property type="molecule type" value="Genomic_DNA"/>
</dbReference>
<evidence type="ECO:0000313" key="2">
    <source>
        <dbReference type="EMBL" id="KAK0629154.1"/>
    </source>
</evidence>
<protein>
    <submittedName>
        <fullName evidence="2">Uncharacterized protein</fullName>
    </submittedName>
</protein>
<feature type="region of interest" description="Disordered" evidence="1">
    <location>
        <begin position="15"/>
        <end position="37"/>
    </location>
</feature>